<accession>A0ABW2H5L6</accession>
<dbReference type="Proteomes" id="UP001596392">
    <property type="component" value="Unassembled WGS sequence"/>
</dbReference>
<dbReference type="RefSeq" id="WP_376810294.1">
    <property type="nucleotide sequence ID" value="NZ_JBHTAC010000059.1"/>
</dbReference>
<gene>
    <name evidence="1" type="ORF">ACFQO7_34370</name>
</gene>
<evidence type="ECO:0000313" key="1">
    <source>
        <dbReference type="EMBL" id="MFC7247576.1"/>
    </source>
</evidence>
<name>A0ABW2H5L6_9ACTN</name>
<reference evidence="2" key="1">
    <citation type="journal article" date="2019" name="Int. J. Syst. Evol. Microbiol.">
        <title>The Global Catalogue of Microorganisms (GCM) 10K type strain sequencing project: providing services to taxonomists for standard genome sequencing and annotation.</title>
        <authorList>
            <consortium name="The Broad Institute Genomics Platform"/>
            <consortium name="The Broad Institute Genome Sequencing Center for Infectious Disease"/>
            <person name="Wu L."/>
            <person name="Ma J."/>
        </authorList>
    </citation>
    <scope>NUCLEOTIDE SEQUENCE [LARGE SCALE GENOMIC DNA]</scope>
    <source>
        <strain evidence="2">CGMCC 1.9106</strain>
    </source>
</reference>
<keyword evidence="2" id="KW-1185">Reference proteome</keyword>
<dbReference type="InterPro" id="IPR029060">
    <property type="entry name" value="PIN-like_dom_sf"/>
</dbReference>
<evidence type="ECO:0008006" key="3">
    <source>
        <dbReference type="Google" id="ProtNLM"/>
    </source>
</evidence>
<protein>
    <recommendedName>
        <fullName evidence="3">PIN domain-containing protein</fullName>
    </recommendedName>
</protein>
<sequence length="129" mass="13900">MTPAIRVLDTGALLAYAEGTDPQVAYQLSFCADLNRSMMTSVLCVAEAYQRAGSDAADLLDVLLDLPTVDIVECRPQDGFMVGTIAKRAGRLSLAHSCLLVLSEDVPLMTRDVVGARTVLEEPMIWAVD</sequence>
<dbReference type="SUPFAM" id="SSF88723">
    <property type="entry name" value="PIN domain-like"/>
    <property type="match status" value="1"/>
</dbReference>
<dbReference type="EMBL" id="JBHTAC010000059">
    <property type="protein sequence ID" value="MFC7247576.1"/>
    <property type="molecule type" value="Genomic_DNA"/>
</dbReference>
<organism evidence="1 2">
    <name type="scientific">Catellatospora aurea</name>
    <dbReference type="NCBI Taxonomy" id="1337874"/>
    <lineage>
        <taxon>Bacteria</taxon>
        <taxon>Bacillati</taxon>
        <taxon>Actinomycetota</taxon>
        <taxon>Actinomycetes</taxon>
        <taxon>Micromonosporales</taxon>
        <taxon>Micromonosporaceae</taxon>
        <taxon>Catellatospora</taxon>
    </lineage>
</organism>
<comment type="caution">
    <text evidence="1">The sequence shown here is derived from an EMBL/GenBank/DDBJ whole genome shotgun (WGS) entry which is preliminary data.</text>
</comment>
<evidence type="ECO:0000313" key="2">
    <source>
        <dbReference type="Proteomes" id="UP001596392"/>
    </source>
</evidence>
<proteinExistence type="predicted"/>